<sequence>MIGQRHQRNYVIARSDVHNANTTASTSDLSMVGHSDSSSSQLTDNHTLPTPFEQGHDMVQRRFIEVSGPIPFGGSEGFQGRAVCLTLGTFDCSHPSNDPNRWVGHRHADPERSLVPIDDQHLDYHLKNYPDIIDSVRCQAMMIHQLVDHYMNGDLSIYPSARSLETLDLILDFIQPEVNKLLELVTNSVALVCCYVTFFDPVNKDSKRMLEHITVEYFCSPWTKKWNRRVKRDVVNEK</sequence>
<dbReference type="Proteomes" id="UP000748756">
    <property type="component" value="Unassembled WGS sequence"/>
</dbReference>
<gene>
    <name evidence="2" type="ORF">BG015_000600</name>
</gene>
<reference evidence="2" key="1">
    <citation type="journal article" date="2020" name="Fungal Divers.">
        <title>Resolving the Mortierellaceae phylogeny through synthesis of multi-gene phylogenetics and phylogenomics.</title>
        <authorList>
            <person name="Vandepol N."/>
            <person name="Liber J."/>
            <person name="Desiro A."/>
            <person name="Na H."/>
            <person name="Kennedy M."/>
            <person name="Barry K."/>
            <person name="Grigoriev I.V."/>
            <person name="Miller A.N."/>
            <person name="O'Donnell K."/>
            <person name="Stajich J.E."/>
            <person name="Bonito G."/>
        </authorList>
    </citation>
    <scope>NUCLEOTIDE SEQUENCE</scope>
    <source>
        <strain evidence="2">NRRL 6426</strain>
    </source>
</reference>
<evidence type="ECO:0000256" key="1">
    <source>
        <dbReference type="SAM" id="MobiDB-lite"/>
    </source>
</evidence>
<name>A0A9P5RT97_9FUNG</name>
<protein>
    <submittedName>
        <fullName evidence="2">Uncharacterized protein</fullName>
    </submittedName>
</protein>
<keyword evidence="3" id="KW-1185">Reference proteome</keyword>
<organism evidence="2 3">
    <name type="scientific">Linnemannia schmuckeri</name>
    <dbReference type="NCBI Taxonomy" id="64567"/>
    <lineage>
        <taxon>Eukaryota</taxon>
        <taxon>Fungi</taxon>
        <taxon>Fungi incertae sedis</taxon>
        <taxon>Mucoromycota</taxon>
        <taxon>Mortierellomycotina</taxon>
        <taxon>Mortierellomycetes</taxon>
        <taxon>Mortierellales</taxon>
        <taxon>Mortierellaceae</taxon>
        <taxon>Linnemannia</taxon>
    </lineage>
</organism>
<comment type="caution">
    <text evidence="2">The sequence shown here is derived from an EMBL/GenBank/DDBJ whole genome shotgun (WGS) entry which is preliminary data.</text>
</comment>
<dbReference type="OrthoDB" id="2340688at2759"/>
<evidence type="ECO:0000313" key="3">
    <source>
        <dbReference type="Proteomes" id="UP000748756"/>
    </source>
</evidence>
<evidence type="ECO:0000313" key="2">
    <source>
        <dbReference type="EMBL" id="KAF9142910.1"/>
    </source>
</evidence>
<dbReference type="AlphaFoldDB" id="A0A9P5RT97"/>
<dbReference type="EMBL" id="JAAAUQ010001098">
    <property type="protein sequence ID" value="KAF9142910.1"/>
    <property type="molecule type" value="Genomic_DNA"/>
</dbReference>
<accession>A0A9P5RT97</accession>
<proteinExistence type="predicted"/>
<feature type="region of interest" description="Disordered" evidence="1">
    <location>
        <begin position="23"/>
        <end position="47"/>
    </location>
</feature>